<organism evidence="2 3">
    <name type="scientific">Piscinibacter koreensis</name>
    <dbReference type="NCBI Taxonomy" id="2742824"/>
    <lineage>
        <taxon>Bacteria</taxon>
        <taxon>Pseudomonadati</taxon>
        <taxon>Pseudomonadota</taxon>
        <taxon>Betaproteobacteria</taxon>
        <taxon>Burkholderiales</taxon>
        <taxon>Sphaerotilaceae</taxon>
        <taxon>Piscinibacter</taxon>
    </lineage>
</organism>
<dbReference type="AlphaFoldDB" id="A0A7Y6NQA9"/>
<feature type="region of interest" description="Disordered" evidence="1">
    <location>
        <begin position="1"/>
        <end position="35"/>
    </location>
</feature>
<gene>
    <name evidence="2" type="ORF">HQN59_16505</name>
</gene>
<name>A0A7Y6NQA9_9BURK</name>
<dbReference type="Proteomes" id="UP000529637">
    <property type="component" value="Unassembled WGS sequence"/>
</dbReference>
<comment type="caution">
    <text evidence="2">The sequence shown here is derived from an EMBL/GenBank/DDBJ whole genome shotgun (WGS) entry which is preliminary data.</text>
</comment>
<sequence>MSVALSPRTIERTGTGAGQGPKQPDARPAPEPPAIGETAVAPVWAMTADRVGDARQVLALAGELGVAFRTVRLRFNALARVPPAHWLPSRMSWRSDVPLEAPWPKLVIVAGRKSAAAALWVKRRSGGRTRIVSVHRPWTPLAWWDLVVTTPQYALPARDNVLECLLPLLASGPTEAALGARWAADAAALPRPWTVVLVGGDSRPHVLTQRAARRVADAVNARLQSRGGSAWVLTSPRTPPSALACLRGAMEGPHRIVPWGEPDNPYPALRGAADEFVVTADSAAMLAEALVSGKPVTPVLTDFVPDWRWRVASACKRAAERAPGSIVARGFESAVATGLVTSVRDMSRMLEAHQRAGLYDDPAQAARVQAHERGRVVARLRALLGN</sequence>
<dbReference type="RefSeq" id="WP_176070207.1">
    <property type="nucleotide sequence ID" value="NZ_JABWMJ010000007.1"/>
</dbReference>
<evidence type="ECO:0000313" key="2">
    <source>
        <dbReference type="EMBL" id="NUZ07366.1"/>
    </source>
</evidence>
<dbReference type="InterPro" id="IPR009367">
    <property type="entry name" value="Elm1-like"/>
</dbReference>
<reference evidence="2 3" key="1">
    <citation type="submission" date="2020-06" db="EMBL/GenBank/DDBJ databases">
        <title>Schlegella sp. ID0723 isolated from air conditioner.</title>
        <authorList>
            <person name="Kim D.Y."/>
            <person name="Kim D.-U."/>
        </authorList>
    </citation>
    <scope>NUCLEOTIDE SEQUENCE [LARGE SCALE GENOMIC DNA]</scope>
    <source>
        <strain evidence="2 3">ID0723</strain>
    </source>
</reference>
<accession>A0A7Y6NQA9</accession>
<proteinExistence type="predicted"/>
<protein>
    <submittedName>
        <fullName evidence="2">Mitochondrial fission ELM1 family protein</fullName>
    </submittedName>
</protein>
<dbReference type="Pfam" id="PF06258">
    <property type="entry name" value="Mito_fiss_Elm1"/>
    <property type="match status" value="1"/>
</dbReference>
<evidence type="ECO:0000256" key="1">
    <source>
        <dbReference type="SAM" id="MobiDB-lite"/>
    </source>
</evidence>
<dbReference type="EMBL" id="JABWMJ010000007">
    <property type="protein sequence ID" value="NUZ07366.1"/>
    <property type="molecule type" value="Genomic_DNA"/>
</dbReference>
<evidence type="ECO:0000313" key="3">
    <source>
        <dbReference type="Proteomes" id="UP000529637"/>
    </source>
</evidence>
<keyword evidence="3" id="KW-1185">Reference proteome</keyword>